<protein>
    <submittedName>
        <fullName evidence="1">Uncharacterized protein</fullName>
    </submittedName>
</protein>
<evidence type="ECO:0000313" key="2">
    <source>
        <dbReference type="Proteomes" id="UP001575652"/>
    </source>
</evidence>
<gene>
    <name evidence="1" type="ORF">ACETWP_16765</name>
</gene>
<accession>A0ABV4UT61</accession>
<dbReference type="RefSeq" id="WP_373973419.1">
    <property type="nucleotide sequence ID" value="NZ_JBHDLJ010000020.1"/>
</dbReference>
<comment type="caution">
    <text evidence="1">The sequence shown here is derived from an EMBL/GenBank/DDBJ whole genome shotgun (WGS) entry which is preliminary data.</text>
</comment>
<sequence>MDILASHLSLGCAPIDGGMGGFVHHCACGWSSELGLEHLDSEGGPVGIVDTLVRRFAAHQAELVRDRIRP</sequence>
<proteinExistence type="predicted"/>
<keyword evidence="2" id="KW-1185">Reference proteome</keyword>
<reference evidence="1 2" key="1">
    <citation type="submission" date="2024-09" db="EMBL/GenBank/DDBJ databases">
        <authorList>
            <person name="Salinas-Garcia M.A."/>
            <person name="Prieme A."/>
        </authorList>
    </citation>
    <scope>NUCLEOTIDE SEQUENCE [LARGE SCALE GENOMIC DNA]</scope>
    <source>
        <strain evidence="1 2">DSM 21081</strain>
    </source>
</reference>
<name>A0ABV4UT61_9MICC</name>
<evidence type="ECO:0000313" key="1">
    <source>
        <dbReference type="EMBL" id="MFB0836244.1"/>
    </source>
</evidence>
<dbReference type="EMBL" id="JBHDLJ010000020">
    <property type="protein sequence ID" value="MFB0836244.1"/>
    <property type="molecule type" value="Genomic_DNA"/>
</dbReference>
<dbReference type="Proteomes" id="UP001575652">
    <property type="component" value="Unassembled WGS sequence"/>
</dbReference>
<organism evidence="1 2">
    <name type="scientific">Arthrobacter halodurans</name>
    <dbReference type="NCBI Taxonomy" id="516699"/>
    <lineage>
        <taxon>Bacteria</taxon>
        <taxon>Bacillati</taxon>
        <taxon>Actinomycetota</taxon>
        <taxon>Actinomycetes</taxon>
        <taxon>Micrococcales</taxon>
        <taxon>Micrococcaceae</taxon>
        <taxon>Arthrobacter</taxon>
    </lineage>
</organism>